<organism evidence="1 2">
    <name type="scientific">Rhodopirellula maiorica SM1</name>
    <dbReference type="NCBI Taxonomy" id="1265738"/>
    <lineage>
        <taxon>Bacteria</taxon>
        <taxon>Pseudomonadati</taxon>
        <taxon>Planctomycetota</taxon>
        <taxon>Planctomycetia</taxon>
        <taxon>Pirellulales</taxon>
        <taxon>Pirellulaceae</taxon>
        <taxon>Novipirellula</taxon>
    </lineage>
</organism>
<proteinExistence type="predicted"/>
<name>M5RG62_9BACT</name>
<reference evidence="1 2" key="1">
    <citation type="journal article" date="2013" name="Mar. Genomics">
        <title>Expression of sulfatases in Rhodopirellula baltica and the diversity of sulfatases in the genus Rhodopirellula.</title>
        <authorList>
            <person name="Wegner C.E."/>
            <person name="Richter-Heitmann T."/>
            <person name="Klindworth A."/>
            <person name="Klockow C."/>
            <person name="Richter M."/>
            <person name="Achstetter T."/>
            <person name="Glockner F.O."/>
            <person name="Harder J."/>
        </authorList>
    </citation>
    <scope>NUCLEOTIDE SEQUENCE [LARGE SCALE GENOMIC DNA]</scope>
    <source>
        <strain evidence="1 2">SM1</strain>
    </source>
</reference>
<evidence type="ECO:0000313" key="2">
    <source>
        <dbReference type="Proteomes" id="UP000011991"/>
    </source>
</evidence>
<accession>M5RG62</accession>
<comment type="caution">
    <text evidence="1">The sequence shown here is derived from an EMBL/GenBank/DDBJ whole genome shotgun (WGS) entry which is preliminary data.</text>
</comment>
<keyword evidence="2" id="KW-1185">Reference proteome</keyword>
<gene>
    <name evidence="1" type="ORF">RMSM_04763</name>
</gene>
<dbReference type="PATRIC" id="fig|1265738.3.peg.4787"/>
<evidence type="ECO:0000313" key="1">
    <source>
        <dbReference type="EMBL" id="EMI18310.1"/>
    </source>
</evidence>
<dbReference type="EMBL" id="ANOG01000681">
    <property type="protein sequence ID" value="EMI18310.1"/>
    <property type="molecule type" value="Genomic_DNA"/>
</dbReference>
<protein>
    <submittedName>
        <fullName evidence="1">Uncharacterized protein</fullName>
    </submittedName>
</protein>
<sequence length="45" mass="5305">MAQEFTMLAARREPSGCSEYNLQIRPGGSRRSAKNIIRWRQSKWH</sequence>
<dbReference type="Proteomes" id="UP000011991">
    <property type="component" value="Unassembled WGS sequence"/>
</dbReference>
<dbReference type="AlphaFoldDB" id="M5RG62"/>